<protein>
    <submittedName>
        <fullName evidence="5">ABC transporter related protein</fullName>
    </submittedName>
</protein>
<dbReference type="PROSITE" id="PS50893">
    <property type="entry name" value="ABC_TRANSPORTER_2"/>
    <property type="match status" value="1"/>
</dbReference>
<dbReference type="GO" id="GO:0016887">
    <property type="term" value="F:ATP hydrolysis activity"/>
    <property type="evidence" value="ECO:0007669"/>
    <property type="project" value="InterPro"/>
</dbReference>
<dbReference type="CDD" id="cd03255">
    <property type="entry name" value="ABC_MJ0796_LolCDE_FtsE"/>
    <property type="match status" value="1"/>
</dbReference>
<sequence length="227" mass="24344">MTAPGNGPLIIASGLEKTYPLPESGRLCVLDGAGFTLQGGTTLAVTGQSGSGKSTLIALLAGLDRPDHGQITINGTELTGLDEAGLTRFRAAHIGIVFQQFHLLPHLTAEENVRLPLELLHRPCEAEAIDALLERVGLAARRGHLPSQLSGGECQRVAIARALAVKPLLLLADEPTGNLDVATGREVSDLLFHLVEQERMTMVVVTHNQELADRCHRRLRLTEGVLR</sequence>
<proteinExistence type="predicted"/>
<reference evidence="5 6" key="1">
    <citation type="journal article" date="2011" name="Stand. Genomic Sci.">
        <title>Complete genome sequence of Desulfobulbus propionicus type strain (1pr3).</title>
        <authorList>
            <person name="Pagani I."/>
            <person name="Lapidus A."/>
            <person name="Nolan M."/>
            <person name="Lucas S."/>
            <person name="Hammon N."/>
            <person name="Deshpande S."/>
            <person name="Cheng J.F."/>
            <person name="Chertkov O."/>
            <person name="Davenport K."/>
            <person name="Tapia R."/>
            <person name="Han C."/>
            <person name="Goodwin L."/>
            <person name="Pitluck S."/>
            <person name="Liolios K."/>
            <person name="Mavromatis K."/>
            <person name="Ivanova N."/>
            <person name="Mikhailova N."/>
            <person name="Pati A."/>
            <person name="Chen A."/>
            <person name="Palaniappan K."/>
            <person name="Land M."/>
            <person name="Hauser L."/>
            <person name="Chang Y.J."/>
            <person name="Jeffries C.D."/>
            <person name="Detter J.C."/>
            <person name="Brambilla E."/>
            <person name="Kannan K.P."/>
            <person name="Djao O.D."/>
            <person name="Rohde M."/>
            <person name="Pukall R."/>
            <person name="Spring S."/>
            <person name="Goker M."/>
            <person name="Sikorski J."/>
            <person name="Woyke T."/>
            <person name="Bristow J."/>
            <person name="Eisen J.A."/>
            <person name="Markowitz V."/>
            <person name="Hugenholtz P."/>
            <person name="Kyrpides N.C."/>
            <person name="Klenk H.P."/>
        </authorList>
    </citation>
    <scope>NUCLEOTIDE SEQUENCE [LARGE SCALE GENOMIC DNA]</scope>
    <source>
        <strain evidence="6">ATCC 33891 / DSM 2032 / 1pr3</strain>
    </source>
</reference>
<organism evidence="5 6">
    <name type="scientific">Desulfobulbus propionicus (strain ATCC 33891 / DSM 2032 / VKM B-1956 / 1pr3)</name>
    <dbReference type="NCBI Taxonomy" id="577650"/>
    <lineage>
        <taxon>Bacteria</taxon>
        <taxon>Pseudomonadati</taxon>
        <taxon>Thermodesulfobacteriota</taxon>
        <taxon>Desulfobulbia</taxon>
        <taxon>Desulfobulbales</taxon>
        <taxon>Desulfobulbaceae</taxon>
        <taxon>Desulfobulbus</taxon>
    </lineage>
</organism>
<feature type="domain" description="ABC transporter" evidence="4">
    <location>
        <begin position="10"/>
        <end position="227"/>
    </location>
</feature>
<keyword evidence="3" id="KW-0067">ATP-binding</keyword>
<dbReference type="GO" id="GO:0005524">
    <property type="term" value="F:ATP binding"/>
    <property type="evidence" value="ECO:0007669"/>
    <property type="project" value="UniProtKB-KW"/>
</dbReference>
<keyword evidence="6" id="KW-1185">Reference proteome</keyword>
<gene>
    <name evidence="5" type="ordered locus">Despr_0250</name>
</gene>
<dbReference type="Gene3D" id="3.40.50.300">
    <property type="entry name" value="P-loop containing nucleotide triphosphate hydrolases"/>
    <property type="match status" value="1"/>
</dbReference>
<dbReference type="InterPro" id="IPR003439">
    <property type="entry name" value="ABC_transporter-like_ATP-bd"/>
</dbReference>
<dbReference type="InterPro" id="IPR015854">
    <property type="entry name" value="ABC_transpr_LolD-like"/>
</dbReference>
<dbReference type="RefSeq" id="WP_015722985.1">
    <property type="nucleotide sequence ID" value="NC_014972.1"/>
</dbReference>
<dbReference type="InterPro" id="IPR003593">
    <property type="entry name" value="AAA+_ATPase"/>
</dbReference>
<name>A0A7U4DN05_DESPD</name>
<evidence type="ECO:0000256" key="2">
    <source>
        <dbReference type="ARBA" id="ARBA00022741"/>
    </source>
</evidence>
<dbReference type="GO" id="GO:0022857">
    <property type="term" value="F:transmembrane transporter activity"/>
    <property type="evidence" value="ECO:0007669"/>
    <property type="project" value="TreeGrafter"/>
</dbReference>
<dbReference type="AlphaFoldDB" id="A0A7U4DN05"/>
<evidence type="ECO:0000256" key="1">
    <source>
        <dbReference type="ARBA" id="ARBA00022448"/>
    </source>
</evidence>
<dbReference type="GO" id="GO:0005886">
    <property type="term" value="C:plasma membrane"/>
    <property type="evidence" value="ECO:0007669"/>
    <property type="project" value="TreeGrafter"/>
</dbReference>
<keyword evidence="1" id="KW-0813">Transport</keyword>
<dbReference type="EMBL" id="CP002364">
    <property type="protein sequence ID" value="ADW16437.1"/>
    <property type="molecule type" value="Genomic_DNA"/>
</dbReference>
<evidence type="ECO:0000313" key="5">
    <source>
        <dbReference type="EMBL" id="ADW16437.1"/>
    </source>
</evidence>
<dbReference type="InterPro" id="IPR027417">
    <property type="entry name" value="P-loop_NTPase"/>
</dbReference>
<dbReference type="Pfam" id="PF00005">
    <property type="entry name" value="ABC_tran"/>
    <property type="match status" value="1"/>
</dbReference>
<dbReference type="SMART" id="SM00382">
    <property type="entry name" value="AAA"/>
    <property type="match status" value="1"/>
</dbReference>
<dbReference type="InterPro" id="IPR017911">
    <property type="entry name" value="MacB-like_ATP-bd"/>
</dbReference>
<dbReference type="PROSITE" id="PS00211">
    <property type="entry name" value="ABC_TRANSPORTER_1"/>
    <property type="match status" value="1"/>
</dbReference>
<dbReference type="KEGG" id="dpr:Despr_0250"/>
<evidence type="ECO:0000259" key="4">
    <source>
        <dbReference type="PROSITE" id="PS50893"/>
    </source>
</evidence>
<dbReference type="Proteomes" id="UP000006365">
    <property type="component" value="Chromosome"/>
</dbReference>
<keyword evidence="2" id="KW-0547">Nucleotide-binding</keyword>
<dbReference type="InterPro" id="IPR017871">
    <property type="entry name" value="ABC_transporter-like_CS"/>
</dbReference>
<evidence type="ECO:0000313" key="6">
    <source>
        <dbReference type="Proteomes" id="UP000006365"/>
    </source>
</evidence>
<evidence type="ECO:0000256" key="3">
    <source>
        <dbReference type="ARBA" id="ARBA00022840"/>
    </source>
</evidence>
<accession>A0A7U4DN05</accession>
<dbReference type="PANTHER" id="PTHR24220">
    <property type="entry name" value="IMPORT ATP-BINDING PROTEIN"/>
    <property type="match status" value="1"/>
</dbReference>
<dbReference type="SUPFAM" id="SSF52540">
    <property type="entry name" value="P-loop containing nucleoside triphosphate hydrolases"/>
    <property type="match status" value="1"/>
</dbReference>